<sequence>MVEDESASSPEEMLRVIEEQSDATVKWLRGDPLLLYVPWGVAWLLGFGALFLHYGLDGRPYAPISQMQAVGVLMAGQIVAGAFTAYGIARMNRLTRGDLSARGAMFGYAWSAGIALMIIICVRMSPQLPPQETGLLWAGISLMVVAVLYMAGGAIWLTRQTFFVGAWIAGVNALGVLLGAGWHALLSAVLLGGGFIAAGLWLRRRA</sequence>
<feature type="transmembrane region" description="Helical" evidence="1">
    <location>
        <begin position="101"/>
        <end position="122"/>
    </location>
</feature>
<feature type="transmembrane region" description="Helical" evidence="1">
    <location>
        <begin position="177"/>
        <end position="202"/>
    </location>
</feature>
<reference evidence="3" key="1">
    <citation type="journal article" date="2019" name="Int. J. Syst. Evol. Microbiol.">
        <title>The Global Catalogue of Microorganisms (GCM) 10K type strain sequencing project: providing services to taxonomists for standard genome sequencing and annotation.</title>
        <authorList>
            <consortium name="The Broad Institute Genomics Platform"/>
            <consortium name="The Broad Institute Genome Sequencing Center for Infectious Disease"/>
            <person name="Wu L."/>
            <person name="Ma J."/>
        </authorList>
    </citation>
    <scope>NUCLEOTIDE SEQUENCE [LARGE SCALE GENOMIC DNA]</scope>
    <source>
        <strain evidence="3">JCM 16904</strain>
    </source>
</reference>
<keyword evidence="1" id="KW-1133">Transmembrane helix</keyword>
<keyword evidence="1" id="KW-0472">Membrane</keyword>
<evidence type="ECO:0008006" key="4">
    <source>
        <dbReference type="Google" id="ProtNLM"/>
    </source>
</evidence>
<evidence type="ECO:0000256" key="1">
    <source>
        <dbReference type="SAM" id="Phobius"/>
    </source>
</evidence>
<accession>A0ABP7DHS0</accession>
<proteinExistence type="predicted"/>
<keyword evidence="1" id="KW-0812">Transmembrane</keyword>
<organism evidence="2 3">
    <name type="scientific">Nonomuraea antimicrobica</name>
    <dbReference type="NCBI Taxonomy" id="561173"/>
    <lineage>
        <taxon>Bacteria</taxon>
        <taxon>Bacillati</taxon>
        <taxon>Actinomycetota</taxon>
        <taxon>Actinomycetes</taxon>
        <taxon>Streptosporangiales</taxon>
        <taxon>Streptosporangiaceae</taxon>
        <taxon>Nonomuraea</taxon>
    </lineage>
</organism>
<dbReference type="Proteomes" id="UP001500902">
    <property type="component" value="Unassembled WGS sequence"/>
</dbReference>
<feature type="transmembrane region" description="Helical" evidence="1">
    <location>
        <begin position="68"/>
        <end position="89"/>
    </location>
</feature>
<feature type="transmembrane region" description="Helical" evidence="1">
    <location>
        <begin position="134"/>
        <end position="157"/>
    </location>
</feature>
<name>A0ABP7DHS0_9ACTN</name>
<comment type="caution">
    <text evidence="2">The sequence shown here is derived from an EMBL/GenBank/DDBJ whole genome shotgun (WGS) entry which is preliminary data.</text>
</comment>
<gene>
    <name evidence="2" type="ORF">GCM10022224_082910</name>
</gene>
<protein>
    <recommendedName>
        <fullName evidence="4">Transporter</fullName>
    </recommendedName>
</protein>
<keyword evidence="3" id="KW-1185">Reference proteome</keyword>
<dbReference type="RefSeq" id="WP_344891523.1">
    <property type="nucleotide sequence ID" value="NZ_BAAAZP010000185.1"/>
</dbReference>
<dbReference type="EMBL" id="BAAAZP010000185">
    <property type="protein sequence ID" value="GAA3704928.1"/>
    <property type="molecule type" value="Genomic_DNA"/>
</dbReference>
<feature type="transmembrane region" description="Helical" evidence="1">
    <location>
        <begin position="36"/>
        <end position="56"/>
    </location>
</feature>
<evidence type="ECO:0000313" key="2">
    <source>
        <dbReference type="EMBL" id="GAA3704928.1"/>
    </source>
</evidence>
<evidence type="ECO:0000313" key="3">
    <source>
        <dbReference type="Proteomes" id="UP001500902"/>
    </source>
</evidence>